<protein>
    <submittedName>
        <fullName evidence="7">PAS modulated sigma54 specific transcriptional regulator, Fis family</fullName>
    </submittedName>
</protein>
<dbReference type="InterPro" id="IPR002078">
    <property type="entry name" value="Sigma_54_int"/>
</dbReference>
<dbReference type="SUPFAM" id="SSF46689">
    <property type="entry name" value="Homeodomain-like"/>
    <property type="match status" value="1"/>
</dbReference>
<dbReference type="PRINTS" id="PR01590">
    <property type="entry name" value="HTHFIS"/>
</dbReference>
<feature type="domain" description="Sigma-54 factor interaction" evidence="5">
    <location>
        <begin position="137"/>
        <end position="366"/>
    </location>
</feature>
<dbReference type="CDD" id="cd00009">
    <property type="entry name" value="AAA"/>
    <property type="match status" value="1"/>
</dbReference>
<dbReference type="NCBIfam" id="TIGR00229">
    <property type="entry name" value="sensory_box"/>
    <property type="match status" value="1"/>
</dbReference>
<evidence type="ECO:0000256" key="3">
    <source>
        <dbReference type="ARBA" id="ARBA00023015"/>
    </source>
</evidence>
<keyword evidence="4" id="KW-0804">Transcription</keyword>
<evidence type="ECO:0000313" key="7">
    <source>
        <dbReference type="EMBL" id="VEN74691.1"/>
    </source>
</evidence>
<dbReference type="PANTHER" id="PTHR32071">
    <property type="entry name" value="TRANSCRIPTIONAL REGULATORY PROTEIN"/>
    <property type="match status" value="1"/>
</dbReference>
<evidence type="ECO:0000256" key="1">
    <source>
        <dbReference type="ARBA" id="ARBA00022741"/>
    </source>
</evidence>
<dbReference type="InterPro" id="IPR009057">
    <property type="entry name" value="Homeodomain-like_sf"/>
</dbReference>
<evidence type="ECO:0000259" key="5">
    <source>
        <dbReference type="PROSITE" id="PS50045"/>
    </source>
</evidence>
<dbReference type="Pfam" id="PF25601">
    <property type="entry name" value="AAA_lid_14"/>
    <property type="match status" value="1"/>
</dbReference>
<dbReference type="GO" id="GO:0043565">
    <property type="term" value="F:sequence-specific DNA binding"/>
    <property type="evidence" value="ECO:0007669"/>
    <property type="project" value="InterPro"/>
</dbReference>
<evidence type="ECO:0000256" key="2">
    <source>
        <dbReference type="ARBA" id="ARBA00022840"/>
    </source>
</evidence>
<organism evidence="7">
    <name type="scientific">uncultured Desulfobacteraceae bacterium</name>
    <dbReference type="NCBI Taxonomy" id="218296"/>
    <lineage>
        <taxon>Bacteria</taxon>
        <taxon>Pseudomonadati</taxon>
        <taxon>Thermodesulfobacteriota</taxon>
        <taxon>Desulfobacteria</taxon>
        <taxon>Desulfobacterales</taxon>
        <taxon>Desulfobacteraceae</taxon>
        <taxon>environmental samples</taxon>
    </lineage>
</organism>
<sequence length="451" mass="50352">MKKLSENINEIILESISDGVFTVNHHWEITMFNRSAEEITGIPRGEALGKKCWDVFRSNMCESDCALKKTMREGRPFVSDSTYIVNSEKKRIPVTACASLLKDETGKVVGGVEIFRDHTLVEELRKELTTRFRMGDMVSKSPAMQRMFENLPRIAESESATLIEGETGVGKELAARAIHNLSLRKDNPFVPVNCGALPDSLLESELFGYKKGAFTHAVKDKPGIFQAAADGTIFLDEIGETSPAFQVRLLRALESREFRPLGAVEKVKADFRIIAATHRNLGEMIQSGEFRADLFYRINVVALDIPPLRERMEDIPMLIDHFVEKLNRIRGKHLAGVDEKALEMLMSHDFPGNIRELENIIEHGFALCREGRIGLRHLPAALSGAPPKTNGHEPSGDLVKAAEVKVIMDAMRKNRYNRAAAARDMGIHKSTLFRKIKRLGLDLPKAPPSSG</sequence>
<dbReference type="Pfam" id="PF00158">
    <property type="entry name" value="Sigma54_activat"/>
    <property type="match status" value="1"/>
</dbReference>
<dbReference type="SMART" id="SM00382">
    <property type="entry name" value="AAA"/>
    <property type="match status" value="1"/>
</dbReference>
<gene>
    <name evidence="7" type="ORF">EPICR_40278</name>
</gene>
<reference evidence="7" key="1">
    <citation type="submission" date="2019-01" db="EMBL/GenBank/DDBJ databases">
        <authorList>
            <consortium name="Genoscope - CEA"/>
            <person name="William W."/>
        </authorList>
    </citation>
    <scope>NUCLEOTIDE SEQUENCE</scope>
    <source>
        <strain evidence="7">CR-1</strain>
    </source>
</reference>
<evidence type="ECO:0000256" key="4">
    <source>
        <dbReference type="ARBA" id="ARBA00023163"/>
    </source>
</evidence>
<dbReference type="GO" id="GO:0005524">
    <property type="term" value="F:ATP binding"/>
    <property type="evidence" value="ECO:0007669"/>
    <property type="project" value="UniProtKB-KW"/>
</dbReference>
<dbReference type="PROSITE" id="PS50112">
    <property type="entry name" value="PAS"/>
    <property type="match status" value="1"/>
</dbReference>
<dbReference type="SUPFAM" id="SSF52540">
    <property type="entry name" value="P-loop containing nucleoside triphosphate hydrolases"/>
    <property type="match status" value="1"/>
</dbReference>
<dbReference type="SUPFAM" id="SSF55785">
    <property type="entry name" value="PYP-like sensor domain (PAS domain)"/>
    <property type="match status" value="1"/>
</dbReference>
<dbReference type="EMBL" id="CAACVI010000034">
    <property type="protein sequence ID" value="VEN74691.1"/>
    <property type="molecule type" value="Genomic_DNA"/>
</dbReference>
<dbReference type="GO" id="GO:0006355">
    <property type="term" value="P:regulation of DNA-templated transcription"/>
    <property type="evidence" value="ECO:0007669"/>
    <property type="project" value="InterPro"/>
</dbReference>
<dbReference type="InterPro" id="IPR058031">
    <property type="entry name" value="AAA_lid_NorR"/>
</dbReference>
<accession>A0A484HMZ9</accession>
<dbReference type="InterPro" id="IPR035965">
    <property type="entry name" value="PAS-like_dom_sf"/>
</dbReference>
<dbReference type="AlphaFoldDB" id="A0A484HMZ9"/>
<dbReference type="Gene3D" id="3.30.450.20">
    <property type="entry name" value="PAS domain"/>
    <property type="match status" value="1"/>
</dbReference>
<dbReference type="PROSITE" id="PS50045">
    <property type="entry name" value="SIGMA54_INTERACT_4"/>
    <property type="match status" value="1"/>
</dbReference>
<dbReference type="Gene3D" id="1.10.8.60">
    <property type="match status" value="1"/>
</dbReference>
<dbReference type="InterPro" id="IPR027417">
    <property type="entry name" value="P-loop_NTPase"/>
</dbReference>
<name>A0A484HMZ9_9BACT</name>
<keyword evidence="1" id="KW-0547">Nucleotide-binding</keyword>
<keyword evidence="3" id="KW-0805">Transcription regulation</keyword>
<keyword evidence="2" id="KW-0067">ATP-binding</keyword>
<dbReference type="Pfam" id="PF13426">
    <property type="entry name" value="PAS_9"/>
    <property type="match status" value="1"/>
</dbReference>
<feature type="domain" description="PAS" evidence="6">
    <location>
        <begin position="5"/>
        <end position="50"/>
    </location>
</feature>
<dbReference type="FunFam" id="3.40.50.300:FF:000006">
    <property type="entry name" value="DNA-binding transcriptional regulator NtrC"/>
    <property type="match status" value="1"/>
</dbReference>
<dbReference type="CDD" id="cd00130">
    <property type="entry name" value="PAS"/>
    <property type="match status" value="1"/>
</dbReference>
<evidence type="ECO:0000259" key="6">
    <source>
        <dbReference type="PROSITE" id="PS50112"/>
    </source>
</evidence>
<dbReference type="InterPro" id="IPR000014">
    <property type="entry name" value="PAS"/>
</dbReference>
<dbReference type="Gene3D" id="3.40.50.300">
    <property type="entry name" value="P-loop containing nucleotide triphosphate hydrolases"/>
    <property type="match status" value="1"/>
</dbReference>
<dbReference type="Gene3D" id="1.10.10.60">
    <property type="entry name" value="Homeodomain-like"/>
    <property type="match status" value="1"/>
</dbReference>
<dbReference type="PROSITE" id="PS00688">
    <property type="entry name" value="SIGMA54_INTERACT_3"/>
    <property type="match status" value="1"/>
</dbReference>
<dbReference type="InterPro" id="IPR002197">
    <property type="entry name" value="HTH_Fis"/>
</dbReference>
<dbReference type="Pfam" id="PF02954">
    <property type="entry name" value="HTH_8"/>
    <property type="match status" value="1"/>
</dbReference>
<dbReference type="InterPro" id="IPR025944">
    <property type="entry name" value="Sigma_54_int_dom_CS"/>
</dbReference>
<dbReference type="InterPro" id="IPR003593">
    <property type="entry name" value="AAA+_ATPase"/>
</dbReference>
<dbReference type="SMART" id="SM00091">
    <property type="entry name" value="PAS"/>
    <property type="match status" value="1"/>
</dbReference>
<proteinExistence type="predicted"/>